<keyword evidence="2" id="KW-1185">Reference proteome</keyword>
<dbReference type="EMBL" id="BK013676">
    <property type="protein sequence ID" value="DAD50958.1"/>
    <property type="molecule type" value="Genomic_RNA"/>
</dbReference>
<accession>A0A8S5KYZ8</accession>
<proteinExistence type="predicted"/>
<evidence type="ECO:0000313" key="2">
    <source>
        <dbReference type="Proteomes" id="UP000676774"/>
    </source>
</evidence>
<gene>
    <name evidence="1" type="primary">SRR6255746_2_1</name>
</gene>
<name>A0A8S5KYZ8_9VIRU</name>
<protein>
    <submittedName>
        <fullName evidence="1">Uncharacterized protein</fullName>
    </submittedName>
</protein>
<dbReference type="KEGG" id="vg:80398563"/>
<sequence>PLQGTTMSNFSAFFATGKRVTFSLSYCGREVVSFDSDDYDIANNHGLGCQLTKLVPMIDNKFSDLCKEEDIGLQIRRIFAALISSYDMAEYPTIEIFSLLSIFTLMINRSR</sequence>
<dbReference type="Proteomes" id="UP000676774">
    <property type="component" value="Segment"/>
</dbReference>
<dbReference type="RefSeq" id="YP_010769518.1">
    <property type="nucleotide sequence ID" value="NC_074000.1"/>
</dbReference>
<evidence type="ECO:0000313" key="1">
    <source>
        <dbReference type="EMBL" id="DAD50958.1"/>
    </source>
</evidence>
<dbReference type="GeneID" id="80398563"/>
<reference evidence="1" key="1">
    <citation type="submission" date="2020-09" db="EMBL/GenBank/DDBJ databases">
        <title>Leviviricetes taxonomy.</title>
        <authorList>
            <person name="Stockdale S.R."/>
            <person name="Callanan J."/>
            <person name="Adriaenssens E.M."/>
            <person name="Kuhn J.H."/>
            <person name="Rumnieks J."/>
            <person name="Shkoporov A."/>
            <person name="Draper L.A."/>
            <person name="Ross P."/>
            <person name="Hill C."/>
        </authorList>
    </citation>
    <scope>NUCLEOTIDE SEQUENCE</scope>
</reference>
<feature type="non-terminal residue" evidence="1">
    <location>
        <position position="1"/>
    </location>
</feature>
<organism evidence="1 2">
    <name type="scientific">ssRNA phage SRR6255746_2</name>
    <dbReference type="NCBI Taxonomy" id="2786504"/>
    <lineage>
        <taxon>Viruses</taxon>
        <taxon>Riboviria</taxon>
        <taxon>Orthornavirae</taxon>
        <taxon>Lenarviricota</taxon>
        <taxon>Leviviricetes</taxon>
        <taxon>Norzivirales</taxon>
        <taxon>Fiersviridae</taxon>
        <taxon>Methovirus</taxon>
        <taxon>Methovirus lutivicinum</taxon>
    </lineage>
</organism>